<feature type="binding site" evidence="5">
    <location>
        <position position="36"/>
    </location>
    <ligand>
        <name>ATP</name>
        <dbReference type="ChEBI" id="CHEBI:30616"/>
    </ligand>
</feature>
<dbReference type="PANTHER" id="PTHR48055">
    <property type="entry name" value="LEUCINE-RICH REPEAT RECEPTOR PROTEIN KINASE EMS1"/>
    <property type="match status" value="1"/>
</dbReference>
<dbReference type="Gene3D" id="3.30.200.20">
    <property type="entry name" value="Phosphorylase Kinase, domain 1"/>
    <property type="match status" value="1"/>
</dbReference>
<keyword evidence="6" id="KW-0723">Serine/threonine-protein kinase</keyword>
<protein>
    <submittedName>
        <fullName evidence="8">LRR receptor-like serine/threonine-protein kinase gso1</fullName>
    </submittedName>
</protein>
<dbReference type="InterPro" id="IPR008271">
    <property type="entry name" value="Ser/Thr_kinase_AS"/>
</dbReference>
<keyword evidence="9" id="KW-1185">Reference proteome</keyword>
<dbReference type="SMART" id="SM00220">
    <property type="entry name" value="S_TKc"/>
    <property type="match status" value="1"/>
</dbReference>
<comment type="similarity">
    <text evidence="6">Belongs to the protein kinase superfamily.</text>
</comment>
<feature type="domain" description="Protein kinase" evidence="7">
    <location>
        <begin position="7"/>
        <end position="299"/>
    </location>
</feature>
<evidence type="ECO:0000259" key="7">
    <source>
        <dbReference type="PROSITE" id="PS50011"/>
    </source>
</evidence>
<gene>
    <name evidence="8" type="primary">GSO1_1</name>
    <name evidence="8" type="ORF">PIB30_117778</name>
</gene>
<comment type="caution">
    <text evidence="8">The sequence shown here is derived from an EMBL/GenBank/DDBJ whole genome shotgun (WGS) entry which is preliminary data.</text>
</comment>
<keyword evidence="4 5" id="KW-0067">ATP-binding</keyword>
<dbReference type="Gene3D" id="1.10.510.10">
    <property type="entry name" value="Transferase(Phosphotransferase) domain 1"/>
    <property type="match status" value="1"/>
</dbReference>
<dbReference type="Proteomes" id="UP001341840">
    <property type="component" value="Unassembled WGS sequence"/>
</dbReference>
<dbReference type="InterPro" id="IPR000719">
    <property type="entry name" value="Prot_kinase_dom"/>
</dbReference>
<sequence length="316" mass="35592">MDATNNLSDDFKIGSGGSGTIYKAELANGETVAVKKISAKDDFLLNKSFIREVKTLGRTRHRHLVKLIGYCGNNVNKGAAWNLLIYEYMENGSVSDWLHGKPAKGSKVKRSLDWETRFRIAVGLAQGVEYLHHDCVPKIIHRDIKSSNILLDSKMEAHLGDFGLAKAIFENYDSRTESNSLFAGSYGYMAPEYGYSLHATEKSDVYSMGIVLMELVSGKTPTDETFGADMDMVRWVEMHLDLHGAVREEVIDPELKPLLPAEEFAAFQVLEVALQCTKTTPQERPSSRKVCDLLLHVFNNRRAQFDKMNLDQYKFK</sequence>
<evidence type="ECO:0000313" key="8">
    <source>
        <dbReference type="EMBL" id="MED6110885.1"/>
    </source>
</evidence>
<keyword evidence="3" id="KW-0418">Kinase</keyword>
<dbReference type="SUPFAM" id="SSF56112">
    <property type="entry name" value="Protein kinase-like (PK-like)"/>
    <property type="match status" value="1"/>
</dbReference>
<evidence type="ECO:0000256" key="6">
    <source>
        <dbReference type="RuleBase" id="RU000304"/>
    </source>
</evidence>
<reference evidence="8 9" key="1">
    <citation type="journal article" date="2023" name="Plants (Basel)">
        <title>Bridging the Gap: Combining Genomics and Transcriptomics Approaches to Understand Stylosanthes scabra, an Orphan Legume from the Brazilian Caatinga.</title>
        <authorList>
            <person name="Ferreira-Neto J.R.C."/>
            <person name="da Silva M.D."/>
            <person name="Binneck E."/>
            <person name="de Melo N.F."/>
            <person name="da Silva R.H."/>
            <person name="de Melo A.L.T.M."/>
            <person name="Pandolfi V."/>
            <person name="Bustamante F.O."/>
            <person name="Brasileiro-Vidal A.C."/>
            <person name="Benko-Iseppon A.M."/>
        </authorList>
    </citation>
    <scope>NUCLEOTIDE SEQUENCE [LARGE SCALE GENOMIC DNA]</scope>
    <source>
        <tissue evidence="8">Leaves</tissue>
    </source>
</reference>
<organism evidence="8 9">
    <name type="scientific">Stylosanthes scabra</name>
    <dbReference type="NCBI Taxonomy" id="79078"/>
    <lineage>
        <taxon>Eukaryota</taxon>
        <taxon>Viridiplantae</taxon>
        <taxon>Streptophyta</taxon>
        <taxon>Embryophyta</taxon>
        <taxon>Tracheophyta</taxon>
        <taxon>Spermatophyta</taxon>
        <taxon>Magnoliopsida</taxon>
        <taxon>eudicotyledons</taxon>
        <taxon>Gunneridae</taxon>
        <taxon>Pentapetalae</taxon>
        <taxon>rosids</taxon>
        <taxon>fabids</taxon>
        <taxon>Fabales</taxon>
        <taxon>Fabaceae</taxon>
        <taxon>Papilionoideae</taxon>
        <taxon>50 kb inversion clade</taxon>
        <taxon>dalbergioids sensu lato</taxon>
        <taxon>Dalbergieae</taxon>
        <taxon>Pterocarpus clade</taxon>
        <taxon>Stylosanthes</taxon>
    </lineage>
</organism>
<evidence type="ECO:0000256" key="4">
    <source>
        <dbReference type="ARBA" id="ARBA00022840"/>
    </source>
</evidence>
<dbReference type="InterPro" id="IPR017441">
    <property type="entry name" value="Protein_kinase_ATP_BS"/>
</dbReference>
<evidence type="ECO:0000256" key="2">
    <source>
        <dbReference type="ARBA" id="ARBA00022741"/>
    </source>
</evidence>
<evidence type="ECO:0000256" key="5">
    <source>
        <dbReference type="PROSITE-ProRule" id="PRU10141"/>
    </source>
</evidence>
<keyword evidence="1" id="KW-0808">Transferase</keyword>
<dbReference type="Pfam" id="PF00069">
    <property type="entry name" value="Pkinase"/>
    <property type="match status" value="1"/>
</dbReference>
<dbReference type="InterPro" id="IPR051564">
    <property type="entry name" value="LRR_receptor-like_kinase"/>
</dbReference>
<evidence type="ECO:0000256" key="3">
    <source>
        <dbReference type="ARBA" id="ARBA00022777"/>
    </source>
</evidence>
<evidence type="ECO:0000313" key="9">
    <source>
        <dbReference type="Proteomes" id="UP001341840"/>
    </source>
</evidence>
<dbReference type="PROSITE" id="PS00108">
    <property type="entry name" value="PROTEIN_KINASE_ST"/>
    <property type="match status" value="1"/>
</dbReference>
<proteinExistence type="inferred from homology"/>
<evidence type="ECO:0000256" key="1">
    <source>
        <dbReference type="ARBA" id="ARBA00022679"/>
    </source>
</evidence>
<dbReference type="EMBL" id="JASCZI010000298">
    <property type="protein sequence ID" value="MED6110885.1"/>
    <property type="molecule type" value="Genomic_DNA"/>
</dbReference>
<dbReference type="PROSITE" id="PS50011">
    <property type="entry name" value="PROTEIN_KINASE_DOM"/>
    <property type="match status" value="1"/>
</dbReference>
<accession>A0ABU6QGX1</accession>
<dbReference type="PROSITE" id="PS00107">
    <property type="entry name" value="PROTEIN_KINASE_ATP"/>
    <property type="match status" value="1"/>
</dbReference>
<dbReference type="InterPro" id="IPR011009">
    <property type="entry name" value="Kinase-like_dom_sf"/>
</dbReference>
<keyword evidence="2 5" id="KW-0547">Nucleotide-binding</keyword>
<dbReference type="PANTHER" id="PTHR48055:SF3">
    <property type="entry name" value="LRR RECEPTOR-LIKE SERINE_THREONINE-PROTEIN KINASE GSO1"/>
    <property type="match status" value="1"/>
</dbReference>
<name>A0ABU6QGX1_9FABA</name>